<evidence type="ECO:0000313" key="3">
    <source>
        <dbReference type="Proteomes" id="UP000231553"/>
    </source>
</evidence>
<protein>
    <submittedName>
        <fullName evidence="2">Oxidoreductase</fullName>
    </submittedName>
</protein>
<dbReference type="GO" id="GO:0004029">
    <property type="term" value="F:aldehyde dehydrogenase (NAD+) activity"/>
    <property type="evidence" value="ECO:0007669"/>
    <property type="project" value="TreeGrafter"/>
</dbReference>
<dbReference type="GO" id="GO:0005737">
    <property type="term" value="C:cytoplasm"/>
    <property type="evidence" value="ECO:0007669"/>
    <property type="project" value="TreeGrafter"/>
</dbReference>
<dbReference type="Gene3D" id="3.40.50.720">
    <property type="entry name" value="NAD(P)-binding Rossmann-like Domain"/>
    <property type="match status" value="1"/>
</dbReference>
<dbReference type="PANTHER" id="PTHR48079:SF6">
    <property type="entry name" value="NAD(P)-BINDING DOMAIN-CONTAINING PROTEIN-RELATED"/>
    <property type="match status" value="1"/>
</dbReference>
<dbReference type="InterPro" id="IPR036291">
    <property type="entry name" value="NAD(P)-bd_dom_sf"/>
</dbReference>
<reference evidence="2 3" key="1">
    <citation type="journal article" date="2018" name="Int. J. Syst. Evol. Microbiol.">
        <title>Pseudooceanicola lipolyticus sp. nov., a marine alphaproteobacterium, reclassification of Oceanicola flagellatus as Pseudooceanicola flagellatus comb. nov. and emended description of the genus Pseudooceanicola.</title>
        <authorList>
            <person name="Huang M.-M."/>
            <person name="Guo L.-L."/>
            <person name="Wu Y.-H."/>
            <person name="Lai Q.-L."/>
            <person name="Shao Z.-Z."/>
            <person name="Wang C.-S."/>
            <person name="Wu M."/>
            <person name="Xu X.-W."/>
        </authorList>
    </citation>
    <scope>NUCLEOTIDE SEQUENCE [LARGE SCALE GENOMIC DNA]</scope>
    <source>
        <strain evidence="2 3">157</strain>
    </source>
</reference>
<dbReference type="OrthoDB" id="367683at2"/>
<dbReference type="AlphaFoldDB" id="A0A2M8J3S8"/>
<feature type="domain" description="NAD-dependent epimerase/dehydratase" evidence="1">
    <location>
        <begin position="12"/>
        <end position="223"/>
    </location>
</feature>
<sequence length="342" mass="37302">MTEATGASPLYLVTGAAGFVGSHLVRHLAAQGQRLRIMVRKPEQAEPLRDLVEEVVIADLQKPDTLNAAVAGVHGIYHIAALFRTAGVPDSAFDEVNVQGVRNILDAAIAAGVKRFVHCSTNGVHSHIANPPADETAPFNPSDAYQVSKLEGEKIVMSCFEQEKIRGVIIRPAMIYGPGDTRILKLFKMVANGKFFYIGKGEALTHWLDVRDLARAFELGMLKDELNAEAFLIAGKEYSTLKQDVHQIAKALEVPEPKLHLPVGPIMALAHVTEAVCKPFGIEPPLFPRRVSFFLKNRAFDISKARKLLGYEPRTDFAGEIVDIIAAYRASGDLPPPARQAA</sequence>
<dbReference type="PANTHER" id="PTHR48079">
    <property type="entry name" value="PROTEIN YEEZ"/>
    <property type="match status" value="1"/>
</dbReference>
<dbReference type="EMBL" id="PGTB01000015">
    <property type="protein sequence ID" value="PJE37424.1"/>
    <property type="molecule type" value="Genomic_DNA"/>
</dbReference>
<accession>A0A2M8J3S8</accession>
<evidence type="ECO:0000313" key="2">
    <source>
        <dbReference type="EMBL" id="PJE37424.1"/>
    </source>
</evidence>
<name>A0A2M8J3S8_9RHOB</name>
<evidence type="ECO:0000259" key="1">
    <source>
        <dbReference type="Pfam" id="PF01370"/>
    </source>
</evidence>
<dbReference type="RefSeq" id="WP_100161806.1">
    <property type="nucleotide sequence ID" value="NZ_PGTB01000015.1"/>
</dbReference>
<dbReference type="InterPro" id="IPR001509">
    <property type="entry name" value="Epimerase_deHydtase"/>
</dbReference>
<comment type="caution">
    <text evidence="2">The sequence shown here is derived from an EMBL/GenBank/DDBJ whole genome shotgun (WGS) entry which is preliminary data.</text>
</comment>
<proteinExistence type="predicted"/>
<dbReference type="Proteomes" id="UP000231553">
    <property type="component" value="Unassembled WGS sequence"/>
</dbReference>
<gene>
    <name evidence="2" type="ORF">CVM52_07055</name>
</gene>
<organism evidence="2 3">
    <name type="scientific">Pseudooceanicola lipolyticus</name>
    <dbReference type="NCBI Taxonomy" id="2029104"/>
    <lineage>
        <taxon>Bacteria</taxon>
        <taxon>Pseudomonadati</taxon>
        <taxon>Pseudomonadota</taxon>
        <taxon>Alphaproteobacteria</taxon>
        <taxon>Rhodobacterales</taxon>
        <taxon>Paracoccaceae</taxon>
        <taxon>Pseudooceanicola</taxon>
    </lineage>
</organism>
<dbReference type="InterPro" id="IPR051783">
    <property type="entry name" value="NAD(P)-dependent_oxidoreduct"/>
</dbReference>
<dbReference type="Pfam" id="PF01370">
    <property type="entry name" value="Epimerase"/>
    <property type="match status" value="1"/>
</dbReference>
<dbReference type="SUPFAM" id="SSF51735">
    <property type="entry name" value="NAD(P)-binding Rossmann-fold domains"/>
    <property type="match status" value="1"/>
</dbReference>
<keyword evidence="3" id="KW-1185">Reference proteome</keyword>